<gene>
    <name evidence="2" type="ORF">IX53_04090</name>
</gene>
<feature type="domain" description="CN hydrolase" evidence="1">
    <location>
        <begin position="1"/>
        <end position="234"/>
    </location>
</feature>
<dbReference type="SUPFAM" id="SSF56317">
    <property type="entry name" value="Carbon-nitrogen hydrolase"/>
    <property type="match status" value="1"/>
</dbReference>
<dbReference type="EMBL" id="CP011232">
    <property type="protein sequence ID" value="AKI98249.1"/>
    <property type="molecule type" value="Genomic_DNA"/>
</dbReference>
<keyword evidence="3" id="KW-1185">Reference proteome</keyword>
<dbReference type="Proteomes" id="UP000035159">
    <property type="component" value="Chromosome"/>
</dbReference>
<evidence type="ECO:0000313" key="3">
    <source>
        <dbReference type="Proteomes" id="UP000035159"/>
    </source>
</evidence>
<dbReference type="PATRIC" id="fig|1330330.3.peg.818"/>
<dbReference type="KEGG" id="kpf:IX53_04090"/>
<protein>
    <submittedName>
        <fullName evidence="2">Nitrilase</fullName>
    </submittedName>
</protein>
<evidence type="ECO:0000313" key="2">
    <source>
        <dbReference type="EMBL" id="AKI98249.1"/>
    </source>
</evidence>
<name>A0A0G2ZFC1_9BACT</name>
<dbReference type="Pfam" id="PF00795">
    <property type="entry name" value="CN_hydrolase"/>
    <property type="match status" value="1"/>
</dbReference>
<dbReference type="AlphaFoldDB" id="A0A0G2ZFC1"/>
<dbReference type="Gene3D" id="3.60.110.10">
    <property type="entry name" value="Carbon-nitrogen hydrolase"/>
    <property type="match status" value="1"/>
</dbReference>
<evidence type="ECO:0000259" key="1">
    <source>
        <dbReference type="PROSITE" id="PS50263"/>
    </source>
</evidence>
<dbReference type="InterPro" id="IPR036526">
    <property type="entry name" value="C-N_Hydrolase_sf"/>
</dbReference>
<dbReference type="InterPro" id="IPR003010">
    <property type="entry name" value="C-N_Hydrolase"/>
</dbReference>
<dbReference type="PANTHER" id="PTHR23088">
    <property type="entry name" value="NITRILASE-RELATED"/>
    <property type="match status" value="1"/>
</dbReference>
<dbReference type="PROSITE" id="PS50263">
    <property type="entry name" value="CN_HYDROLASE"/>
    <property type="match status" value="1"/>
</dbReference>
<sequence>MRVGIVQFFSDPKNPGENLEKAVTYIELLTEKSIDLILLPEMFNTGYGTSEEVLNNAVEMYDETIETLSAVADFNDVAIVGGIARKAGKDLYNSTVVMLPYNDPLFYDKTHLFRKEKEVFKPGKTLFTFSYSGVNFGVLMCYEIGFPEVSRTLVKKGAHILLVPFAFGRERELIYETTTRARAIENGAFLVTASQIGKSSEMEFIGRSRIVSPGGRLLADAGNAEGIIWAELNLSEIDTYRYTEKGDSHGYFANFREDLYE</sequence>
<proteinExistence type="predicted"/>
<organism evidence="2 3">
    <name type="scientific">Kosmotoga pacifica</name>
    <dbReference type="NCBI Taxonomy" id="1330330"/>
    <lineage>
        <taxon>Bacteria</taxon>
        <taxon>Thermotogati</taxon>
        <taxon>Thermotogota</taxon>
        <taxon>Thermotogae</taxon>
        <taxon>Kosmotogales</taxon>
        <taxon>Kosmotogaceae</taxon>
        <taxon>Kosmotoga</taxon>
    </lineage>
</organism>
<dbReference type="CDD" id="cd07197">
    <property type="entry name" value="nitrilase"/>
    <property type="match status" value="1"/>
</dbReference>
<dbReference type="PANTHER" id="PTHR23088:SF27">
    <property type="entry name" value="DEAMINATED GLUTATHIONE AMIDASE"/>
    <property type="match status" value="1"/>
</dbReference>
<accession>A0A0G2ZFC1</accession>
<reference evidence="2 3" key="1">
    <citation type="submission" date="2015-04" db="EMBL/GenBank/DDBJ databases">
        <title>Complete Genome Sequence of Kosmotoga pacifica SLHLJ1.</title>
        <authorList>
            <person name="Jiang L.J."/>
            <person name="Shao Z.Z."/>
            <person name="Jebbar M."/>
        </authorList>
    </citation>
    <scope>NUCLEOTIDE SEQUENCE [LARGE SCALE GENOMIC DNA]</scope>
    <source>
        <strain evidence="2 3">SLHLJ1</strain>
    </source>
</reference>
<dbReference type="STRING" id="1330330.IX53_04090"/>